<dbReference type="STRING" id="1648.A2I91_07930"/>
<dbReference type="EMBL" id="ACLK02000003">
    <property type="protein sequence ID" value="EFY08250.1"/>
    <property type="molecule type" value="Genomic_DNA"/>
</dbReference>
<keyword evidence="3" id="KW-1185">Reference proteome</keyword>
<name>E7FXM6_ERYRH</name>
<evidence type="ECO:0000256" key="1">
    <source>
        <dbReference type="SAM" id="Phobius"/>
    </source>
</evidence>
<feature type="transmembrane region" description="Helical" evidence="1">
    <location>
        <begin position="137"/>
        <end position="154"/>
    </location>
</feature>
<gene>
    <name evidence="2" type="ORF">HMPREF0357_11403</name>
</gene>
<dbReference type="RefSeq" id="WP_003775586.1">
    <property type="nucleotide sequence ID" value="NZ_ACLK02000003.1"/>
</dbReference>
<protein>
    <submittedName>
        <fullName evidence="2">Uncharacterized protein</fullName>
    </submittedName>
</protein>
<evidence type="ECO:0000313" key="3">
    <source>
        <dbReference type="Proteomes" id="UP000003028"/>
    </source>
</evidence>
<reference evidence="2" key="1">
    <citation type="submission" date="2011-01" db="EMBL/GenBank/DDBJ databases">
        <authorList>
            <person name="Muzny D."/>
            <person name="Qin X."/>
            <person name="Buhay C."/>
            <person name="Dugan-Rocha S."/>
            <person name="Ding Y."/>
            <person name="Chen G."/>
            <person name="Hawes A."/>
            <person name="Holder M."/>
            <person name="Jhangiani S."/>
            <person name="Johnson A."/>
            <person name="Khan Z."/>
            <person name="Li Z."/>
            <person name="Liu W."/>
            <person name="Liu X."/>
            <person name="Perez L."/>
            <person name="Shen H."/>
            <person name="Wang Q."/>
            <person name="Watt J."/>
            <person name="Xi L."/>
            <person name="Xin Y."/>
            <person name="Zhou J."/>
            <person name="Deng J."/>
            <person name="Jiang H."/>
            <person name="Liu Y."/>
            <person name="Qu J."/>
            <person name="Song X.-Z."/>
            <person name="Zhang L."/>
            <person name="Villasana D."/>
            <person name="Johnson A."/>
            <person name="Liu J."/>
            <person name="Liyanage D."/>
            <person name="Lorensuhewa L."/>
            <person name="Robinson T."/>
            <person name="Song A."/>
            <person name="Song B.-B."/>
            <person name="Dinh H."/>
            <person name="Thornton R."/>
            <person name="Coyle M."/>
            <person name="Francisco L."/>
            <person name="Jackson L."/>
            <person name="Javaid M."/>
            <person name="Korchina V."/>
            <person name="Kovar C."/>
            <person name="Mata R."/>
            <person name="Mathew T."/>
            <person name="Ngo R."/>
            <person name="Nguyen L."/>
            <person name="Nguyen N."/>
            <person name="Okwuonu G."/>
            <person name="Ongeri F."/>
            <person name="Pham C."/>
            <person name="Simmons D."/>
            <person name="Wilczek-Boney K."/>
            <person name="Hale W."/>
            <person name="Jakkamsetti A."/>
            <person name="Pham P."/>
            <person name="Ruth R."/>
            <person name="San Lucas F."/>
            <person name="Warren J."/>
            <person name="Zhang J."/>
            <person name="Zhao Z."/>
            <person name="Zhou C."/>
            <person name="Zhu D."/>
            <person name="Lee S."/>
            <person name="Bess C."/>
            <person name="Blankenburg K."/>
            <person name="Forbes L."/>
            <person name="Fu Q."/>
            <person name="Gubbala S."/>
            <person name="Hirani K."/>
            <person name="Jayaseelan J.C."/>
            <person name="Lara F."/>
            <person name="Munidasa M."/>
            <person name="Palculict T."/>
            <person name="Patil S."/>
            <person name="Pu L.-L."/>
            <person name="Saada N."/>
            <person name="Tang L."/>
            <person name="Weissenberger G."/>
            <person name="Zhu Y."/>
            <person name="Hemphill L."/>
            <person name="Shang Y."/>
            <person name="Youmans B."/>
            <person name="Ayvaz T."/>
            <person name="Ross M."/>
            <person name="Santibanez J."/>
            <person name="Aqrawi P."/>
            <person name="Gross S."/>
            <person name="Joshi V."/>
            <person name="Fowler G."/>
            <person name="Nazareth L."/>
            <person name="Reid J."/>
            <person name="Worley K."/>
            <person name="Petrosino J."/>
            <person name="Highlander S."/>
            <person name="Gibbs R."/>
        </authorList>
    </citation>
    <scope>NUCLEOTIDE SEQUENCE [LARGE SCALE GENOMIC DNA]</scope>
    <source>
        <strain evidence="2">ATCC 19414</strain>
    </source>
</reference>
<organism evidence="2 3">
    <name type="scientific">Erysipelothrix rhusiopathiae ATCC 19414</name>
    <dbReference type="NCBI Taxonomy" id="525280"/>
    <lineage>
        <taxon>Bacteria</taxon>
        <taxon>Bacillati</taxon>
        <taxon>Bacillota</taxon>
        <taxon>Erysipelotrichia</taxon>
        <taxon>Erysipelotrichales</taxon>
        <taxon>Erysipelotrichaceae</taxon>
        <taxon>Erysipelothrix</taxon>
    </lineage>
</organism>
<feature type="transmembrane region" description="Helical" evidence="1">
    <location>
        <begin position="69"/>
        <end position="93"/>
    </location>
</feature>
<dbReference type="AlphaFoldDB" id="E7FXM6"/>
<evidence type="ECO:0000313" key="2">
    <source>
        <dbReference type="EMBL" id="EFY08250.1"/>
    </source>
</evidence>
<dbReference type="Proteomes" id="UP000003028">
    <property type="component" value="Unassembled WGS sequence"/>
</dbReference>
<proteinExistence type="predicted"/>
<keyword evidence="1" id="KW-0472">Membrane</keyword>
<comment type="caution">
    <text evidence="2">The sequence shown here is derived from an EMBL/GenBank/DDBJ whole genome shotgun (WGS) entry which is preliminary data.</text>
</comment>
<accession>E7FXM6</accession>
<sequence>MKNAIKRQYTLFKSFYTYKTFLVIMLMICIYAFVLQEYRINPGIFTIIFFTQKNWKNYVSLRYRSKTTFFIDMLGVSLITFIFNAMIIAFFYFGLRSIFGPEIIISSEEMMHYQQAGFNITQISNELFWKEIYKSMTILYIVGILQVFSLTRIYKIHIERPKEIGMVAVKIIIAIILIGCIVSLPLSLLYKVIIGSLASITLIYQNYQYALSHLDLI</sequence>
<dbReference type="OrthoDB" id="192739at2"/>
<keyword evidence="1" id="KW-1133">Transmembrane helix</keyword>
<dbReference type="GeneID" id="41395871"/>
<feature type="transmembrane region" description="Helical" evidence="1">
    <location>
        <begin position="15"/>
        <end position="35"/>
    </location>
</feature>
<feature type="transmembrane region" description="Helical" evidence="1">
    <location>
        <begin position="166"/>
        <end position="186"/>
    </location>
</feature>
<keyword evidence="1" id="KW-0812">Transmembrane</keyword>